<dbReference type="GO" id="GO:0000160">
    <property type="term" value="P:phosphorelay signal transduction system"/>
    <property type="evidence" value="ECO:0007669"/>
    <property type="project" value="InterPro"/>
</dbReference>
<evidence type="ECO:0000313" key="3">
    <source>
        <dbReference type="EMBL" id="SUZ59154.1"/>
    </source>
</evidence>
<dbReference type="GO" id="GO:0003677">
    <property type="term" value="F:DNA binding"/>
    <property type="evidence" value="ECO:0007669"/>
    <property type="project" value="UniProtKB-KW"/>
</dbReference>
<protein>
    <recommendedName>
        <fullName evidence="2">Response regulatory domain-containing protein</fullName>
    </recommendedName>
</protein>
<gene>
    <name evidence="3" type="ORF">METZ01_LOCUS12008</name>
</gene>
<reference evidence="3" key="1">
    <citation type="submission" date="2018-05" db="EMBL/GenBank/DDBJ databases">
        <authorList>
            <person name="Lanie J.A."/>
            <person name="Ng W.-L."/>
            <person name="Kazmierczak K.M."/>
            <person name="Andrzejewski T.M."/>
            <person name="Davidsen T.M."/>
            <person name="Wayne K.J."/>
            <person name="Tettelin H."/>
            <person name="Glass J.I."/>
            <person name="Rusch D."/>
            <person name="Podicherti R."/>
            <person name="Tsui H.-C.T."/>
            <person name="Winkler M.E."/>
        </authorList>
    </citation>
    <scope>NUCLEOTIDE SEQUENCE</scope>
</reference>
<evidence type="ECO:0000256" key="1">
    <source>
        <dbReference type="ARBA" id="ARBA00023125"/>
    </source>
</evidence>
<proteinExistence type="predicted"/>
<dbReference type="Gene3D" id="3.40.50.2300">
    <property type="match status" value="1"/>
</dbReference>
<feature type="domain" description="Response regulatory" evidence="2">
    <location>
        <begin position="12"/>
        <end position="143"/>
    </location>
</feature>
<dbReference type="SUPFAM" id="SSF46894">
    <property type="entry name" value="C-terminal effector domain of the bipartite response regulators"/>
    <property type="match status" value="1"/>
</dbReference>
<name>A0A381NY93_9ZZZZ</name>
<dbReference type="InterPro" id="IPR039420">
    <property type="entry name" value="WalR-like"/>
</dbReference>
<dbReference type="GO" id="GO:0006355">
    <property type="term" value="P:regulation of DNA-templated transcription"/>
    <property type="evidence" value="ECO:0007669"/>
    <property type="project" value="InterPro"/>
</dbReference>
<dbReference type="PANTHER" id="PTHR43214">
    <property type="entry name" value="TWO-COMPONENT RESPONSE REGULATOR"/>
    <property type="match status" value="1"/>
</dbReference>
<dbReference type="InterPro" id="IPR001789">
    <property type="entry name" value="Sig_transdc_resp-reg_receiver"/>
</dbReference>
<dbReference type="InterPro" id="IPR000792">
    <property type="entry name" value="Tscrpt_reg_LuxR_C"/>
</dbReference>
<evidence type="ECO:0000259" key="2">
    <source>
        <dbReference type="PROSITE" id="PS50110"/>
    </source>
</evidence>
<dbReference type="EMBL" id="UINC01000666">
    <property type="protein sequence ID" value="SUZ59154.1"/>
    <property type="molecule type" value="Genomic_DNA"/>
</dbReference>
<dbReference type="InterPro" id="IPR016032">
    <property type="entry name" value="Sig_transdc_resp-reg_C-effctor"/>
</dbReference>
<dbReference type="InterPro" id="IPR011006">
    <property type="entry name" value="CheY-like_superfamily"/>
</dbReference>
<dbReference type="SUPFAM" id="SSF52172">
    <property type="entry name" value="CheY-like"/>
    <property type="match status" value="1"/>
</dbReference>
<dbReference type="Gene3D" id="1.10.10.10">
    <property type="entry name" value="Winged helix-like DNA-binding domain superfamily/Winged helix DNA-binding domain"/>
    <property type="match status" value="1"/>
</dbReference>
<sequence length="242" mass="26785">MADAVDKDPNYWVLCIDDDPFLRLGLDSALGQTKDIEFSSAASKADGMKMFVEMWNDSQEDTKRKPSLILLDQDLQGGEKGTDLLGEIIDFCGGTPEDAVKVCMLSASQRQRDWGKAFELGAIGWIDKAAVTDLDKFPGRLRDIINNRQVEWEGSQAQYIMRVQQNRDQRPVLTPRMKQILVETARQGDLKAAAAEIGIAYNTARATLGTVFEKLGTRNQASAVATAIHYELITAEECLPVS</sequence>
<accession>A0A381NY93</accession>
<keyword evidence="1" id="KW-0238">DNA-binding</keyword>
<organism evidence="3">
    <name type="scientific">marine metagenome</name>
    <dbReference type="NCBI Taxonomy" id="408172"/>
    <lineage>
        <taxon>unclassified sequences</taxon>
        <taxon>metagenomes</taxon>
        <taxon>ecological metagenomes</taxon>
    </lineage>
</organism>
<dbReference type="AlphaFoldDB" id="A0A381NY93"/>
<dbReference type="PROSITE" id="PS50110">
    <property type="entry name" value="RESPONSE_REGULATORY"/>
    <property type="match status" value="1"/>
</dbReference>
<dbReference type="Pfam" id="PF00072">
    <property type="entry name" value="Response_reg"/>
    <property type="match status" value="1"/>
</dbReference>
<dbReference type="PANTHER" id="PTHR43214:SF42">
    <property type="entry name" value="TRANSCRIPTIONAL REGULATORY PROTEIN DESR"/>
    <property type="match status" value="1"/>
</dbReference>
<dbReference type="SMART" id="SM00421">
    <property type="entry name" value="HTH_LUXR"/>
    <property type="match status" value="1"/>
</dbReference>
<dbReference type="InterPro" id="IPR036388">
    <property type="entry name" value="WH-like_DNA-bd_sf"/>
</dbReference>
<dbReference type="SMART" id="SM00448">
    <property type="entry name" value="REC"/>
    <property type="match status" value="1"/>
</dbReference>